<name>A0A6G1EQP3_9ORYZ</name>
<gene>
    <name evidence="1" type="ORF">E2562_028427</name>
</gene>
<organism evidence="1 2">
    <name type="scientific">Oryza meyeriana var. granulata</name>
    <dbReference type="NCBI Taxonomy" id="110450"/>
    <lineage>
        <taxon>Eukaryota</taxon>
        <taxon>Viridiplantae</taxon>
        <taxon>Streptophyta</taxon>
        <taxon>Embryophyta</taxon>
        <taxon>Tracheophyta</taxon>
        <taxon>Spermatophyta</taxon>
        <taxon>Magnoliopsida</taxon>
        <taxon>Liliopsida</taxon>
        <taxon>Poales</taxon>
        <taxon>Poaceae</taxon>
        <taxon>BOP clade</taxon>
        <taxon>Oryzoideae</taxon>
        <taxon>Oryzeae</taxon>
        <taxon>Oryzinae</taxon>
        <taxon>Oryza</taxon>
        <taxon>Oryza meyeriana</taxon>
    </lineage>
</organism>
<keyword evidence="2" id="KW-1185">Reference proteome</keyword>
<dbReference type="Proteomes" id="UP000479710">
    <property type="component" value="Unassembled WGS sequence"/>
</dbReference>
<dbReference type="EMBL" id="SPHZ02000003">
    <property type="protein sequence ID" value="KAF0926941.1"/>
    <property type="molecule type" value="Genomic_DNA"/>
</dbReference>
<accession>A0A6G1EQP3</accession>
<sequence length="124" mass="14191">MVFKAVDRSSSFFFTKGFFGPAGFGDFLHGHDFAEYLHDRYLSACTLRRKQFHKRFPCFYPQSAHPAIGKEDVAQLLNKILGQDCRDAYCYFCKNLHGVSLKLRGTYDLAIKDPQQVADCVLAR</sequence>
<dbReference type="AlphaFoldDB" id="A0A6G1EQP3"/>
<proteinExistence type="predicted"/>
<evidence type="ECO:0000313" key="1">
    <source>
        <dbReference type="EMBL" id="KAF0926941.1"/>
    </source>
</evidence>
<protein>
    <submittedName>
        <fullName evidence="1">Uncharacterized protein</fullName>
    </submittedName>
</protein>
<evidence type="ECO:0000313" key="2">
    <source>
        <dbReference type="Proteomes" id="UP000479710"/>
    </source>
</evidence>
<reference evidence="1 2" key="1">
    <citation type="submission" date="2019-11" db="EMBL/GenBank/DDBJ databases">
        <title>Whole genome sequence of Oryza granulata.</title>
        <authorList>
            <person name="Li W."/>
        </authorList>
    </citation>
    <scope>NUCLEOTIDE SEQUENCE [LARGE SCALE GENOMIC DNA]</scope>
    <source>
        <strain evidence="2">cv. Menghai</strain>
        <tissue evidence="1">Leaf</tissue>
    </source>
</reference>
<comment type="caution">
    <text evidence="1">The sequence shown here is derived from an EMBL/GenBank/DDBJ whole genome shotgun (WGS) entry which is preliminary data.</text>
</comment>